<keyword evidence="8" id="KW-1185">Reference proteome</keyword>
<dbReference type="PANTHER" id="PTHR43051">
    <property type="entry name" value="POLYNUCLEOTIDE ADENYLYLTRANSFERASE FAMILY PROTEIN"/>
    <property type="match status" value="1"/>
</dbReference>
<dbReference type="InterPro" id="IPR002646">
    <property type="entry name" value="PolA_pol_head_dom"/>
</dbReference>
<dbReference type="GO" id="GO:0016779">
    <property type="term" value="F:nucleotidyltransferase activity"/>
    <property type="evidence" value="ECO:0007669"/>
    <property type="project" value="InterPro"/>
</dbReference>
<dbReference type="InterPro" id="IPR032828">
    <property type="entry name" value="PolyA_RNA-bd"/>
</dbReference>
<name>A0A6J1CUB5_MOMCH</name>
<dbReference type="AlphaFoldDB" id="A0A6J1CUB5"/>
<accession>A0A6J1CUB5</accession>
<dbReference type="Proteomes" id="UP000504603">
    <property type="component" value="Unplaced"/>
</dbReference>
<evidence type="ECO:0000256" key="2">
    <source>
        <dbReference type="ARBA" id="ARBA00022679"/>
    </source>
</evidence>
<organism evidence="8 9">
    <name type="scientific">Momordica charantia</name>
    <name type="common">Bitter gourd</name>
    <name type="synonym">Balsam pear</name>
    <dbReference type="NCBI Taxonomy" id="3673"/>
    <lineage>
        <taxon>Eukaryota</taxon>
        <taxon>Viridiplantae</taxon>
        <taxon>Streptophyta</taxon>
        <taxon>Embryophyta</taxon>
        <taxon>Tracheophyta</taxon>
        <taxon>Spermatophyta</taxon>
        <taxon>Magnoliopsida</taxon>
        <taxon>eudicotyledons</taxon>
        <taxon>Gunneridae</taxon>
        <taxon>Pentapetalae</taxon>
        <taxon>rosids</taxon>
        <taxon>fabids</taxon>
        <taxon>Cucurbitales</taxon>
        <taxon>Cucurbitaceae</taxon>
        <taxon>Momordiceae</taxon>
        <taxon>Momordica</taxon>
    </lineage>
</organism>
<protein>
    <submittedName>
        <fullName evidence="9">Uncharacterized protein LOC111014843 isoform X1</fullName>
    </submittedName>
</protein>
<dbReference type="Pfam" id="PF01743">
    <property type="entry name" value="PolyA_pol"/>
    <property type="match status" value="1"/>
</dbReference>
<proteinExistence type="inferred from homology"/>
<dbReference type="Gene3D" id="3.30.460.10">
    <property type="entry name" value="Beta Polymerase, domain 2"/>
    <property type="match status" value="1"/>
</dbReference>
<evidence type="ECO:0000313" key="8">
    <source>
        <dbReference type="Proteomes" id="UP000504603"/>
    </source>
</evidence>
<evidence type="ECO:0000313" key="9">
    <source>
        <dbReference type="RefSeq" id="XP_022145380.1"/>
    </source>
</evidence>
<dbReference type="InterPro" id="IPR043519">
    <property type="entry name" value="NT_sf"/>
</dbReference>
<dbReference type="RefSeq" id="XP_022145380.1">
    <property type="nucleotide sequence ID" value="XM_022289688.1"/>
</dbReference>
<dbReference type="SUPFAM" id="SSF81301">
    <property type="entry name" value="Nucleotidyltransferase"/>
    <property type="match status" value="1"/>
</dbReference>
<evidence type="ECO:0000256" key="1">
    <source>
        <dbReference type="ARBA" id="ARBA00007265"/>
    </source>
</evidence>
<dbReference type="PANTHER" id="PTHR43051:SF1">
    <property type="entry name" value="POLYNUCLEOTIDE ADENYLYLTRANSFERASE FAMILY PROTEIN"/>
    <property type="match status" value="1"/>
</dbReference>
<feature type="region of interest" description="Disordered" evidence="5">
    <location>
        <begin position="622"/>
        <end position="666"/>
    </location>
</feature>
<dbReference type="InterPro" id="IPR052191">
    <property type="entry name" value="tRNA_ntf/polyA_polymerase_I"/>
</dbReference>
<evidence type="ECO:0000259" key="7">
    <source>
        <dbReference type="Pfam" id="PF12627"/>
    </source>
</evidence>
<dbReference type="OrthoDB" id="445712at2759"/>
<evidence type="ECO:0000256" key="4">
    <source>
        <dbReference type="RuleBase" id="RU003953"/>
    </source>
</evidence>
<dbReference type="GeneID" id="111014843"/>
<feature type="domain" description="tRNA nucleotidyltransferase/poly(A) polymerase RNA and SrmB- binding" evidence="7">
    <location>
        <begin position="265"/>
        <end position="327"/>
    </location>
</feature>
<dbReference type="KEGG" id="mcha:111014843"/>
<keyword evidence="4" id="KW-0694">RNA-binding</keyword>
<dbReference type="Gene3D" id="1.10.3090.10">
    <property type="entry name" value="cca-adding enzyme, domain 2"/>
    <property type="match status" value="1"/>
</dbReference>
<comment type="similarity">
    <text evidence="1 4">Belongs to the tRNA nucleotidyltransferase/poly(A) polymerase family.</text>
</comment>
<keyword evidence="2 4" id="KW-0808">Transferase</keyword>
<gene>
    <name evidence="9" type="primary">LOC111014843</name>
</gene>
<evidence type="ECO:0000259" key="6">
    <source>
        <dbReference type="Pfam" id="PF01743"/>
    </source>
</evidence>
<reference evidence="9" key="1">
    <citation type="submission" date="2025-08" db="UniProtKB">
        <authorList>
            <consortium name="RefSeq"/>
        </authorList>
    </citation>
    <scope>IDENTIFICATION</scope>
    <source>
        <strain evidence="9">OHB3-1</strain>
    </source>
</reference>
<keyword evidence="3" id="KW-0547">Nucleotide-binding</keyword>
<evidence type="ECO:0000256" key="3">
    <source>
        <dbReference type="ARBA" id="ARBA00022741"/>
    </source>
</evidence>
<feature type="region of interest" description="Disordered" evidence="5">
    <location>
        <begin position="702"/>
        <end position="750"/>
    </location>
</feature>
<evidence type="ECO:0000256" key="5">
    <source>
        <dbReference type="SAM" id="MobiDB-lite"/>
    </source>
</evidence>
<sequence length="750" mass="85012">MAFFSLRSNYNGFLHRLNDLIKLQSLRHGFANGGVFRSPMNPEMDFHSAGRRDEAANIGMSKWNKVDARAFGIKRSMIPPSSWMVLQILQKKGFETYLVGGCVRDLILNRVPKDFDVITTAGLQQVFIRKLFHRAQIVGRRFPICMVNIKGSVIEVSSFETVAKHSEGKGTVVSSQIPRKCVKEDLIRWRNSMHRDFTINSLFFDPFRNMIYDYAEGITDLRSLKFPPFCWMAWTQLRTLIPASLSFKEDCARILRGLRIAARLGLSLSKDTETAIRKLSPSIMSLDKTRIMMELNYMLSYGAAVPSLYLLQRFNLLQILLPFHAAYLDKQDIKESSLNSIMLMKLFSNLDKLVSCDRPSDCNIWVGLLAFHMALVKNPQNSLIVLAFAGTLYHGDWNEGVNYARENSLVQINLRPEITRSAQFKSKEELAEGVSHFASKVQGCIAAFTGADCLFEATPTLPTSPCSNLVFVSKKTAKDVAKIFEVLVNDVESFKNKRENFEIDYQLLGKGILSESRYVMGKIIFETLNGAIVQGDENILDKKQNLCVDTTTKENYNSPVSDIVKDQLVVMKEMKVKKLPSTSEVRLGANKKRKLVQKEGRQTEHKCEDLEIMGMMDEVIGQEEKSEKRERKIKKSPPSSEGKLRANKKHKLVKKEGREENNQTDLETAGNQVKDMILPQEAHDKVTKELLHAVDVNPRNMNGVEVIGQEGKSEKKERYLLSQGKENTNKKHRHVTGTAQPKGPLSSLFK</sequence>
<dbReference type="GO" id="GO:0001680">
    <property type="term" value="P:tRNA 3'-terminal CCA addition"/>
    <property type="evidence" value="ECO:0007669"/>
    <property type="project" value="UniProtKB-ARBA"/>
</dbReference>
<dbReference type="GO" id="GO:0003723">
    <property type="term" value="F:RNA binding"/>
    <property type="evidence" value="ECO:0007669"/>
    <property type="project" value="UniProtKB-KW"/>
</dbReference>
<dbReference type="CDD" id="cd05398">
    <property type="entry name" value="NT_ClassII-CCAase"/>
    <property type="match status" value="1"/>
</dbReference>
<feature type="domain" description="Poly A polymerase head" evidence="6">
    <location>
        <begin position="96"/>
        <end position="223"/>
    </location>
</feature>
<dbReference type="Pfam" id="PF12627">
    <property type="entry name" value="PolyA_pol_RNAbd"/>
    <property type="match status" value="1"/>
</dbReference>
<dbReference type="GO" id="GO:0000166">
    <property type="term" value="F:nucleotide binding"/>
    <property type="evidence" value="ECO:0007669"/>
    <property type="project" value="UniProtKB-KW"/>
</dbReference>
<dbReference type="SUPFAM" id="SSF81891">
    <property type="entry name" value="Poly A polymerase C-terminal region-like"/>
    <property type="match status" value="1"/>
</dbReference>